<dbReference type="EMBL" id="QZWH01000055">
    <property type="protein sequence ID" value="RJT18736.1"/>
    <property type="molecule type" value="Genomic_DNA"/>
</dbReference>
<dbReference type="RefSeq" id="WP_120066395.1">
    <property type="nucleotide sequence ID" value="NZ_QZWH01000055.1"/>
</dbReference>
<proteinExistence type="predicted"/>
<dbReference type="Proteomes" id="UP000276295">
    <property type="component" value="Unassembled WGS sequence"/>
</dbReference>
<feature type="region of interest" description="Disordered" evidence="1">
    <location>
        <begin position="1"/>
        <end position="32"/>
    </location>
</feature>
<dbReference type="OrthoDB" id="9795766at2"/>
<evidence type="ECO:0000313" key="2">
    <source>
        <dbReference type="EMBL" id="RJT18736.1"/>
    </source>
</evidence>
<gene>
    <name evidence="2" type="ORF">D6029_19775</name>
</gene>
<accession>A0A3A5JKC4</accession>
<dbReference type="AlphaFoldDB" id="A0A3A5JKC4"/>
<reference evidence="2 3" key="1">
    <citation type="submission" date="2018-09" db="EMBL/GenBank/DDBJ databases">
        <title>Draft genome sequence of Buttiauxella izardii CCUG 35510T.</title>
        <authorList>
            <person name="Salva-Serra F."/>
            <person name="Marathe N."/>
            <person name="Moore E."/>
            <person name="Stadler-Svensson L."/>
            <person name="Engstrom-Jakobsson H."/>
        </authorList>
    </citation>
    <scope>NUCLEOTIDE SEQUENCE [LARGE SCALE GENOMIC DNA]</scope>
    <source>
        <strain evidence="2 3">CCUG 35510</strain>
    </source>
</reference>
<name>A0A3A5JKC4_9ENTR</name>
<comment type="caution">
    <text evidence="2">The sequence shown here is derived from an EMBL/GenBank/DDBJ whole genome shotgun (WGS) entry which is preliminary data.</text>
</comment>
<evidence type="ECO:0000256" key="1">
    <source>
        <dbReference type="SAM" id="MobiDB-lite"/>
    </source>
</evidence>
<feature type="compositionally biased region" description="Basic and acidic residues" evidence="1">
    <location>
        <begin position="13"/>
        <end position="32"/>
    </location>
</feature>
<keyword evidence="3" id="KW-1185">Reference proteome</keyword>
<organism evidence="2 3">
    <name type="scientific">Buttiauxella izardii</name>
    <dbReference type="NCBI Taxonomy" id="82991"/>
    <lineage>
        <taxon>Bacteria</taxon>
        <taxon>Pseudomonadati</taxon>
        <taxon>Pseudomonadota</taxon>
        <taxon>Gammaproteobacteria</taxon>
        <taxon>Enterobacterales</taxon>
        <taxon>Enterobacteriaceae</taxon>
        <taxon>Buttiauxella</taxon>
    </lineage>
</organism>
<evidence type="ECO:0000313" key="3">
    <source>
        <dbReference type="Proteomes" id="UP000276295"/>
    </source>
</evidence>
<sequence>MDIPGTAIGKSEPQVKRNAQRESGRTEPAPRRYTLDELLAQCDMNAPVVTEEEVWGNLRPVGKEIW</sequence>
<protein>
    <submittedName>
        <fullName evidence="2">Antitoxin ChpS</fullName>
    </submittedName>
</protein>